<keyword evidence="4" id="KW-1185">Reference proteome</keyword>
<organism evidence="3 4">
    <name type="scientific">Aspergillus pseudodeflectus</name>
    <dbReference type="NCBI Taxonomy" id="176178"/>
    <lineage>
        <taxon>Eukaryota</taxon>
        <taxon>Fungi</taxon>
        <taxon>Dikarya</taxon>
        <taxon>Ascomycota</taxon>
        <taxon>Pezizomycotina</taxon>
        <taxon>Eurotiomycetes</taxon>
        <taxon>Eurotiomycetidae</taxon>
        <taxon>Eurotiales</taxon>
        <taxon>Aspergillaceae</taxon>
        <taxon>Aspergillus</taxon>
        <taxon>Aspergillus subgen. Nidulantes</taxon>
    </lineage>
</organism>
<dbReference type="Proteomes" id="UP001610444">
    <property type="component" value="Unassembled WGS sequence"/>
</dbReference>
<dbReference type="InterPro" id="IPR013126">
    <property type="entry name" value="Hsp_70_fam"/>
</dbReference>
<name>A0ABR4JEZ4_9EURO</name>
<accession>A0ABR4JEZ4</accession>
<evidence type="ECO:0000313" key="4">
    <source>
        <dbReference type="Proteomes" id="UP001610444"/>
    </source>
</evidence>
<evidence type="ECO:0000313" key="3">
    <source>
        <dbReference type="EMBL" id="KAL2838599.1"/>
    </source>
</evidence>
<dbReference type="EMBL" id="JBFXLR010000083">
    <property type="protein sequence ID" value="KAL2838599.1"/>
    <property type="molecule type" value="Genomic_DNA"/>
</dbReference>
<dbReference type="GeneID" id="98158825"/>
<reference evidence="3 4" key="1">
    <citation type="submission" date="2024-07" db="EMBL/GenBank/DDBJ databases">
        <title>Section-level genome sequencing and comparative genomics of Aspergillus sections Usti and Cavernicolus.</title>
        <authorList>
            <consortium name="Lawrence Berkeley National Laboratory"/>
            <person name="Nybo J.L."/>
            <person name="Vesth T.C."/>
            <person name="Theobald S."/>
            <person name="Frisvad J.C."/>
            <person name="Larsen T.O."/>
            <person name="Kjaerboelling I."/>
            <person name="Rothschild-Mancinelli K."/>
            <person name="Lyhne E.K."/>
            <person name="Kogle M.E."/>
            <person name="Barry K."/>
            <person name="Clum A."/>
            <person name="Na H."/>
            <person name="Ledsgaard L."/>
            <person name="Lin J."/>
            <person name="Lipzen A."/>
            <person name="Kuo A."/>
            <person name="Riley R."/>
            <person name="Mondo S."/>
            <person name="LaButti K."/>
            <person name="Haridas S."/>
            <person name="Pangalinan J."/>
            <person name="Salamov A.A."/>
            <person name="Simmons B.A."/>
            <person name="Magnuson J.K."/>
            <person name="Chen J."/>
            <person name="Drula E."/>
            <person name="Henrissat B."/>
            <person name="Wiebenga A."/>
            <person name="Lubbers R.J."/>
            <person name="Gomes A.C."/>
            <person name="Macurrencykelacurrency M.R."/>
            <person name="Stajich J."/>
            <person name="Grigoriev I.V."/>
            <person name="Mortensen U.H."/>
            <person name="De vries R.P."/>
            <person name="Baker S.E."/>
            <person name="Andersen M.R."/>
        </authorList>
    </citation>
    <scope>NUCLEOTIDE SEQUENCE [LARGE SCALE GENOMIC DNA]</scope>
    <source>
        <strain evidence="3 4">CBS 756.74</strain>
    </source>
</reference>
<dbReference type="SUPFAM" id="SSF53067">
    <property type="entry name" value="Actin-like ATPase domain"/>
    <property type="match status" value="2"/>
</dbReference>
<dbReference type="CDD" id="cd10170">
    <property type="entry name" value="ASKHA_NBD_HSP70"/>
    <property type="match status" value="1"/>
</dbReference>
<keyword evidence="1" id="KW-0547">Nucleotide-binding</keyword>
<gene>
    <name evidence="3" type="ORF">BJX68DRAFT_259188</name>
</gene>
<proteinExistence type="predicted"/>
<dbReference type="RefSeq" id="XP_070893111.1">
    <property type="nucleotide sequence ID" value="XM_071043661.1"/>
</dbReference>
<evidence type="ECO:0000256" key="1">
    <source>
        <dbReference type="ARBA" id="ARBA00022741"/>
    </source>
</evidence>
<dbReference type="Gene3D" id="3.30.420.40">
    <property type="match status" value="1"/>
</dbReference>
<keyword evidence="2" id="KW-0067">ATP-binding</keyword>
<dbReference type="InterPro" id="IPR043129">
    <property type="entry name" value="ATPase_NBD"/>
</dbReference>
<dbReference type="PANTHER" id="PTHR14187">
    <property type="entry name" value="ALPHA KINASE/ELONGATION FACTOR 2 KINASE"/>
    <property type="match status" value="1"/>
</dbReference>
<evidence type="ECO:0000256" key="2">
    <source>
        <dbReference type="ARBA" id="ARBA00022840"/>
    </source>
</evidence>
<protein>
    <submittedName>
        <fullName evidence="3">Actin-like ATPase domain-containing protein</fullName>
    </submittedName>
</protein>
<dbReference type="PANTHER" id="PTHR14187:SF82">
    <property type="entry name" value="FAMILY CHAPERONE, PUTATIVE (AFU_ORTHOLOGUE AFUA_7G08575)-RELATED"/>
    <property type="match status" value="1"/>
</dbReference>
<comment type="caution">
    <text evidence="3">The sequence shown here is derived from an EMBL/GenBank/DDBJ whole genome shotgun (WGS) entry which is preliminary data.</text>
</comment>
<dbReference type="Pfam" id="PF00012">
    <property type="entry name" value="HSP70"/>
    <property type="match status" value="1"/>
</dbReference>
<sequence>MQGPSIVVGIDFGTTFSGVAWALEGSIDDIEVLTSWPGAGNRTSVKVPSTITYNGEDIQWGYQIGPLSEACRGIKLLLDEDQETSYAYAPSLASKTLLEKHGKNAVQVAGDYMSQLMRQVAELIQRRLGLTGDDGAIQFVLTVPAVWSDKAKDATLRAAIMAGAPAQGISLVSEPEAAALYALRAIQPCLIARNDVFIVCDAGGGTVDLISYMVKELDPLRVMEATKGTGRICGSMLLDTRFEELLRDKMGAENYDALPTKSKEAALLHWRDRVKPLFAGKFDEDDFSDVPTYIPIPGAKDDPDVPIEDGFFELMTDETAAIFDPIVRDVGDLVDEQIAALDKVGFCSPTILLVGGFGASEYLFRRLQEARPSVKVLQPPNSWSAVVSGAVLHGLESHSVESRVARRNYGVTFRPQWDPERHAEEDKQWSALEEKHFSRHIECQWYIRKHSKIAESEPIRMDFYRAVRVSKRPALTFRQFLYFCNDDEAPSMDSERVIKSCQLEADLHDIPRELFQKKTNSKGDEYWEIPFTLTMTPGSACLLFELEFNGVLYGSVTTKY</sequence>